<feature type="region of interest" description="Disordered" evidence="1">
    <location>
        <begin position="324"/>
        <end position="358"/>
    </location>
</feature>
<keyword evidence="2" id="KW-1185">Reference proteome</keyword>
<dbReference type="RefSeq" id="XP_018025307.1">
    <property type="nucleotide sequence ID" value="XM_018169818.2"/>
</dbReference>
<feature type="region of interest" description="Disordered" evidence="1">
    <location>
        <begin position="664"/>
        <end position="722"/>
    </location>
</feature>
<dbReference type="Proteomes" id="UP000694843">
    <property type="component" value="Unplaced"/>
</dbReference>
<gene>
    <name evidence="3" type="primary">LOC108680891</name>
</gene>
<feature type="region of interest" description="Disordered" evidence="1">
    <location>
        <begin position="963"/>
        <end position="983"/>
    </location>
</feature>
<feature type="compositionally biased region" description="Low complexity" evidence="1">
    <location>
        <begin position="556"/>
        <end position="571"/>
    </location>
</feature>
<feature type="compositionally biased region" description="Basic and acidic residues" evidence="1">
    <location>
        <begin position="439"/>
        <end position="470"/>
    </location>
</feature>
<dbReference type="KEGG" id="hazt:108680891"/>
<name>A0A8B7PIG0_HYAAZ</name>
<evidence type="ECO:0000313" key="2">
    <source>
        <dbReference type="Proteomes" id="UP000694843"/>
    </source>
</evidence>
<feature type="compositionally biased region" description="Low complexity" evidence="1">
    <location>
        <begin position="690"/>
        <end position="706"/>
    </location>
</feature>
<protein>
    <submittedName>
        <fullName evidence="3">Mucin-17</fullName>
    </submittedName>
</protein>
<feature type="region of interest" description="Disordered" evidence="1">
    <location>
        <begin position="216"/>
        <end position="237"/>
    </location>
</feature>
<proteinExistence type="predicted"/>
<evidence type="ECO:0000256" key="1">
    <source>
        <dbReference type="SAM" id="MobiDB-lite"/>
    </source>
</evidence>
<feature type="compositionally biased region" description="Polar residues" evidence="1">
    <location>
        <begin position="409"/>
        <end position="428"/>
    </location>
</feature>
<feature type="region of interest" description="Disordered" evidence="1">
    <location>
        <begin position="925"/>
        <end position="948"/>
    </location>
</feature>
<feature type="compositionally biased region" description="Low complexity" evidence="1">
    <location>
        <begin position="333"/>
        <end position="343"/>
    </location>
</feature>
<dbReference type="AlphaFoldDB" id="A0A8B7PIG0"/>
<dbReference type="GeneID" id="108680891"/>
<dbReference type="OrthoDB" id="6360876at2759"/>
<sequence>MQSASGYSDSMLDKLPLWQKELILRKRANALGLTAAASSNTSRQVAAPNTSEAQPLTIGRHDAAAPQQLVETRSGPYYCSVKGPNRQLTVRAVSGHGILHYSASSAVSLQRDTVSGGARRASARSKPNESVDECMSRNSYVKRGDKMHHKVFHDGNYGDCGDENGALSNGEEDLQYGPGIVSKLKNRYMSLAMRENKSRPALRRFSSLEDLLDAEDGDPGMAAAPRGRTSNLSAKREAMKRARSVDCLSAARREIPSERSPAVTIAKSKSAGDALSSYSREDVIIIESSHPNKPERKPETTENVEDLKLPIKLQTIKSVFEPNGQSKLHRTKPVATTKAPTPTGYKPLPKAKPAGLTARRPDSIHEAKGSLKQVTPILKTQVRTASVGSPDTNGVANDSDLLKFGKDPFTSSVPSKPSSAQDSMSPKSSVRPPSIGSLRSEKSIENTRVLLENRKNAQKSRREEILKPEPTDYLTPKPVVLVESTPPKPNSVPQLGSPPALPQRTSIGLPIAVPPSPLPRQIPVSPISSSLLTSSTASLAANPSMLSPTSSKLLPSLTSFPTQSSTPNSAAPAPPARFMNGVSSPILDPLSTPTHSSAVSWSASAILKHKAPVSPTGDIAPTASNPPLKQPFVKSVPGLETKPTAGPEAPKTSCLLETAADAVIPSQDPNQSVVRSPSPPLNPKHFVSLKASAPKVSPASVVSPSKHMSETAAKPSHFDPSPARVTKVTTFSSTSDEVTEVVEAVNTVNRPKTSKDRWHQEQSNSLVFNFIGKKDNTPDYIENDGVDISKRVNKNLLDSGYVRLPGYDDCDSSTDDWDDELQHCPSPLRAGETPPPCPFEFLGAAVIIKGRSNLQRQPRNKKLCISFDDSATKTFEYPSEASLLEDPVGPQPSDAAVPSTLGVGLASYTPSKLILANTFELGVSRTLGSSPLPPTSKRLPPEGGEEDAVVTDKVAPVTEDYLRPAGEEETVNWSASDTSDLLF</sequence>
<reference evidence="3" key="1">
    <citation type="submission" date="2025-08" db="UniProtKB">
        <authorList>
            <consortium name="RefSeq"/>
        </authorList>
    </citation>
    <scope>IDENTIFICATION</scope>
    <source>
        <tissue evidence="3">Whole organism</tissue>
    </source>
</reference>
<evidence type="ECO:0000313" key="3">
    <source>
        <dbReference type="RefSeq" id="XP_018025307.1"/>
    </source>
</evidence>
<feature type="region of interest" description="Disordered" evidence="1">
    <location>
        <begin position="406"/>
        <end position="514"/>
    </location>
</feature>
<organism evidence="2 3">
    <name type="scientific">Hyalella azteca</name>
    <name type="common">Amphipod</name>
    <dbReference type="NCBI Taxonomy" id="294128"/>
    <lineage>
        <taxon>Eukaryota</taxon>
        <taxon>Metazoa</taxon>
        <taxon>Ecdysozoa</taxon>
        <taxon>Arthropoda</taxon>
        <taxon>Crustacea</taxon>
        <taxon>Multicrustacea</taxon>
        <taxon>Malacostraca</taxon>
        <taxon>Eumalacostraca</taxon>
        <taxon>Peracarida</taxon>
        <taxon>Amphipoda</taxon>
        <taxon>Senticaudata</taxon>
        <taxon>Talitrida</taxon>
        <taxon>Talitroidea</taxon>
        <taxon>Hyalellidae</taxon>
        <taxon>Hyalella</taxon>
    </lineage>
</organism>
<feature type="compositionally biased region" description="Polar residues" evidence="1">
    <location>
        <begin position="971"/>
        <end position="983"/>
    </location>
</feature>
<dbReference type="OMA" id="QEPVNDH"/>
<feature type="region of interest" description="Disordered" evidence="1">
    <location>
        <begin position="556"/>
        <end position="577"/>
    </location>
</feature>
<accession>A0A8B7PIG0</accession>